<proteinExistence type="predicted"/>
<dbReference type="Gene3D" id="2.40.70.10">
    <property type="entry name" value="Acid Proteases"/>
    <property type="match status" value="1"/>
</dbReference>
<dbReference type="PANTHER" id="PTHR15503:SF22">
    <property type="entry name" value="TRANSPOSON TY3-I GAG POLYPROTEIN"/>
    <property type="match status" value="1"/>
</dbReference>
<dbReference type="EMBL" id="OZ034826">
    <property type="protein sequence ID" value="CAL1681033.1"/>
    <property type="molecule type" value="Genomic_DNA"/>
</dbReference>
<dbReference type="CDD" id="cd00303">
    <property type="entry name" value="retropepsin_like"/>
    <property type="match status" value="1"/>
</dbReference>
<evidence type="ECO:0000313" key="5">
    <source>
        <dbReference type="EMBL" id="CAL1681033.1"/>
    </source>
</evidence>
<dbReference type="Proteomes" id="UP001497644">
    <property type="component" value="Chromosome 3"/>
</dbReference>
<dbReference type="InterPro" id="IPR036875">
    <property type="entry name" value="Znf_CCHC_sf"/>
</dbReference>
<gene>
    <name evidence="5" type="ORF">LPLAT_LOCUS7193</name>
</gene>
<dbReference type="GO" id="GO:0003676">
    <property type="term" value="F:nucleic acid binding"/>
    <property type="evidence" value="ECO:0007669"/>
    <property type="project" value="InterPro"/>
</dbReference>
<dbReference type="InterPro" id="IPR032567">
    <property type="entry name" value="RTL1-rel"/>
</dbReference>
<dbReference type="PROSITE" id="PS50158">
    <property type="entry name" value="ZF_CCHC"/>
    <property type="match status" value="1"/>
</dbReference>
<organism evidence="5 6">
    <name type="scientific">Lasius platythorax</name>
    <dbReference type="NCBI Taxonomy" id="488582"/>
    <lineage>
        <taxon>Eukaryota</taxon>
        <taxon>Metazoa</taxon>
        <taxon>Ecdysozoa</taxon>
        <taxon>Arthropoda</taxon>
        <taxon>Hexapoda</taxon>
        <taxon>Insecta</taxon>
        <taxon>Pterygota</taxon>
        <taxon>Neoptera</taxon>
        <taxon>Endopterygota</taxon>
        <taxon>Hymenoptera</taxon>
        <taxon>Apocrita</taxon>
        <taxon>Aculeata</taxon>
        <taxon>Formicoidea</taxon>
        <taxon>Formicidae</taxon>
        <taxon>Formicinae</taxon>
        <taxon>Lasius</taxon>
        <taxon>Lasius</taxon>
    </lineage>
</organism>
<dbReference type="InterPro" id="IPR021109">
    <property type="entry name" value="Peptidase_aspartic_dom_sf"/>
</dbReference>
<dbReference type="InterPro" id="IPR001878">
    <property type="entry name" value="Znf_CCHC"/>
</dbReference>
<evidence type="ECO:0000256" key="3">
    <source>
        <dbReference type="SAM" id="MobiDB-lite"/>
    </source>
</evidence>
<protein>
    <recommendedName>
        <fullName evidence="4">CCHC-type domain-containing protein</fullName>
    </recommendedName>
</protein>
<dbReference type="GO" id="GO:0016787">
    <property type="term" value="F:hydrolase activity"/>
    <property type="evidence" value="ECO:0007669"/>
    <property type="project" value="UniProtKB-KW"/>
</dbReference>
<feature type="region of interest" description="Disordered" evidence="3">
    <location>
        <begin position="122"/>
        <end position="157"/>
    </location>
</feature>
<sequence length="508" mass="58040">MQDFETRDIQTYEELKQQLETCYQRKQSTAHLQLEINSLKQKTAESAQTFGQRADKLAMKLYNSMIEGENRSAAHKRAILETIQKQALLNFQLGLHDDLKILVRSQRYTTLQEAITGASAEEKLIGPTTSRTHNFPNRDKAEQNPSRQNRETAPQCYKCGKTGHYKRDCRSSKYALPKPDRISHVNTVEKICKYCKKRGHTRDECWALNGRPKPKTSDQPRRDNSDRNSPNDKKRGEQKTYQARNSDTESSSDEEREEKGKPTHAFKYQVTHIRQTPRGTTGLDLITLSIRETKNGKANMLYDSGATISLIKVNQLKGETAIYKDKITLIGITGHKARTIGKMYATIDLDGRKIKHAIYVVRNDFPMEHEGILGIDFLRKQQVSCDYKKRELKIGNAVLKLLPYDKITLKPRSETIVQAATDRNEIGVIQAEETAPGIYIGRCLVKPQNYSCPISVINTTDETIEIRTPLVKIEDLDAKNPHAIYTIQPEKTRNYSSRNSEELINKKN</sequence>
<dbReference type="Pfam" id="PF00098">
    <property type="entry name" value="zf-CCHC"/>
    <property type="match status" value="1"/>
</dbReference>
<keyword evidence="2" id="KW-0479">Metal-binding</keyword>
<evidence type="ECO:0000256" key="1">
    <source>
        <dbReference type="ARBA" id="ARBA00022801"/>
    </source>
</evidence>
<dbReference type="SUPFAM" id="SSF57756">
    <property type="entry name" value="Retrovirus zinc finger-like domains"/>
    <property type="match status" value="1"/>
</dbReference>
<keyword evidence="1" id="KW-0378">Hydrolase</keyword>
<keyword evidence="2" id="KW-0862">Zinc</keyword>
<dbReference type="SUPFAM" id="SSF50630">
    <property type="entry name" value="Acid proteases"/>
    <property type="match status" value="1"/>
</dbReference>
<evidence type="ECO:0000259" key="4">
    <source>
        <dbReference type="PROSITE" id="PS50158"/>
    </source>
</evidence>
<keyword evidence="6" id="KW-1185">Reference proteome</keyword>
<accession>A0AAV2NLT6</accession>
<feature type="compositionally biased region" description="Basic and acidic residues" evidence="3">
    <location>
        <begin position="215"/>
        <end position="238"/>
    </location>
</feature>
<dbReference type="PANTHER" id="PTHR15503">
    <property type="entry name" value="LDOC1 RELATED"/>
    <property type="match status" value="1"/>
</dbReference>
<reference evidence="5" key="1">
    <citation type="submission" date="2024-04" db="EMBL/GenBank/DDBJ databases">
        <authorList>
            <consortium name="Molecular Ecology Group"/>
        </authorList>
    </citation>
    <scope>NUCLEOTIDE SEQUENCE</scope>
</reference>
<dbReference type="SMART" id="SM00343">
    <property type="entry name" value="ZnF_C2HC"/>
    <property type="match status" value="2"/>
</dbReference>
<evidence type="ECO:0000256" key="2">
    <source>
        <dbReference type="PROSITE-ProRule" id="PRU00047"/>
    </source>
</evidence>
<dbReference type="Pfam" id="PF00077">
    <property type="entry name" value="RVP"/>
    <property type="match status" value="1"/>
</dbReference>
<dbReference type="GO" id="GO:0008270">
    <property type="term" value="F:zinc ion binding"/>
    <property type="evidence" value="ECO:0007669"/>
    <property type="project" value="UniProtKB-KW"/>
</dbReference>
<keyword evidence="2" id="KW-0863">Zinc-finger</keyword>
<dbReference type="AlphaFoldDB" id="A0AAV2NLT6"/>
<feature type="region of interest" description="Disordered" evidence="3">
    <location>
        <begin position="205"/>
        <end position="267"/>
    </location>
</feature>
<dbReference type="Gene3D" id="4.10.60.10">
    <property type="entry name" value="Zinc finger, CCHC-type"/>
    <property type="match status" value="1"/>
</dbReference>
<name>A0AAV2NLT6_9HYME</name>
<dbReference type="InterPro" id="IPR018061">
    <property type="entry name" value="Retropepsins"/>
</dbReference>
<evidence type="ECO:0000313" key="6">
    <source>
        <dbReference type="Proteomes" id="UP001497644"/>
    </source>
</evidence>
<feature type="domain" description="CCHC-type" evidence="4">
    <location>
        <begin position="156"/>
        <end position="171"/>
    </location>
</feature>